<evidence type="ECO:0000256" key="1">
    <source>
        <dbReference type="SAM" id="Phobius"/>
    </source>
</evidence>
<protein>
    <submittedName>
        <fullName evidence="2">Uncharacterized protein</fullName>
    </submittedName>
</protein>
<comment type="caution">
    <text evidence="2">The sequence shown here is derived from an EMBL/GenBank/DDBJ whole genome shotgun (WGS) entry which is preliminary data.</text>
</comment>
<gene>
    <name evidence="2" type="ORF">H5410_001103</name>
</gene>
<feature type="transmembrane region" description="Helical" evidence="1">
    <location>
        <begin position="60"/>
        <end position="83"/>
    </location>
</feature>
<proteinExistence type="predicted"/>
<dbReference type="PANTHER" id="PTHR34459:SF3">
    <property type="entry name" value="OS01G0264500 PROTEIN"/>
    <property type="match status" value="1"/>
</dbReference>
<reference evidence="2 3" key="1">
    <citation type="submission" date="2020-09" db="EMBL/GenBank/DDBJ databases">
        <title>De no assembly of potato wild relative species, Solanum commersonii.</title>
        <authorList>
            <person name="Cho K."/>
        </authorList>
    </citation>
    <scope>NUCLEOTIDE SEQUENCE [LARGE SCALE GENOMIC DNA]</scope>
    <source>
        <strain evidence="2">LZ3.2</strain>
        <tissue evidence="2">Leaf</tissue>
    </source>
</reference>
<keyword evidence="1" id="KW-0812">Transmembrane</keyword>
<dbReference type="Proteomes" id="UP000824120">
    <property type="component" value="Chromosome 1"/>
</dbReference>
<dbReference type="AlphaFoldDB" id="A0A9J6AYM6"/>
<evidence type="ECO:0000313" key="2">
    <source>
        <dbReference type="EMBL" id="KAG5629386.1"/>
    </source>
</evidence>
<feature type="non-terminal residue" evidence="2">
    <location>
        <position position="118"/>
    </location>
</feature>
<keyword evidence="3" id="KW-1185">Reference proteome</keyword>
<dbReference type="EMBL" id="JACXVP010000001">
    <property type="protein sequence ID" value="KAG5629386.1"/>
    <property type="molecule type" value="Genomic_DNA"/>
</dbReference>
<sequence length="118" mass="12600">NIPSDNVFKSQRRLYAQPPNSIKIHGRATKTSRLEQFACSSLGRESAPRCRSRMRKSIPVAPPVIVFSSACAGLAGGVVPVFAQLASSSYHTAVSSFTLPSTASQDENMGKSRTSSTL</sequence>
<keyword evidence="1" id="KW-0472">Membrane</keyword>
<organism evidence="2 3">
    <name type="scientific">Solanum commersonii</name>
    <name type="common">Commerson's wild potato</name>
    <name type="synonym">Commerson's nightshade</name>
    <dbReference type="NCBI Taxonomy" id="4109"/>
    <lineage>
        <taxon>Eukaryota</taxon>
        <taxon>Viridiplantae</taxon>
        <taxon>Streptophyta</taxon>
        <taxon>Embryophyta</taxon>
        <taxon>Tracheophyta</taxon>
        <taxon>Spermatophyta</taxon>
        <taxon>Magnoliopsida</taxon>
        <taxon>eudicotyledons</taxon>
        <taxon>Gunneridae</taxon>
        <taxon>Pentapetalae</taxon>
        <taxon>asterids</taxon>
        <taxon>lamiids</taxon>
        <taxon>Solanales</taxon>
        <taxon>Solanaceae</taxon>
        <taxon>Solanoideae</taxon>
        <taxon>Solaneae</taxon>
        <taxon>Solanum</taxon>
    </lineage>
</organism>
<dbReference type="PANTHER" id="PTHR34459">
    <property type="entry name" value="OS01G0264500 PROTEIN"/>
    <property type="match status" value="1"/>
</dbReference>
<keyword evidence="1" id="KW-1133">Transmembrane helix</keyword>
<name>A0A9J6AYM6_SOLCO</name>
<dbReference type="OrthoDB" id="1931581at2759"/>
<evidence type="ECO:0000313" key="3">
    <source>
        <dbReference type="Proteomes" id="UP000824120"/>
    </source>
</evidence>
<accession>A0A9J6AYM6</accession>